<dbReference type="AlphaFoldDB" id="A0AAD7SCL1"/>
<dbReference type="InterPro" id="IPR039497">
    <property type="entry name" value="CC144C-like_CC_dom"/>
</dbReference>
<dbReference type="Pfam" id="PF14915">
    <property type="entry name" value="CCDC144C"/>
    <property type="match status" value="2"/>
</dbReference>
<dbReference type="Proteomes" id="UP001221898">
    <property type="component" value="Unassembled WGS sequence"/>
</dbReference>
<evidence type="ECO:0000259" key="4">
    <source>
        <dbReference type="Pfam" id="PF14915"/>
    </source>
</evidence>
<feature type="domain" description="CCDC144C-like coiled-coil" evidence="4">
    <location>
        <begin position="278"/>
        <end position="423"/>
    </location>
</feature>
<evidence type="ECO:0000313" key="5">
    <source>
        <dbReference type="EMBL" id="KAJ8400060.1"/>
    </source>
</evidence>
<gene>
    <name evidence="5" type="ORF">AAFF_G00400990</name>
</gene>
<feature type="compositionally biased region" description="Basic and acidic residues" evidence="3">
    <location>
        <begin position="482"/>
        <end position="494"/>
    </location>
</feature>
<proteinExistence type="predicted"/>
<reference evidence="5" key="1">
    <citation type="journal article" date="2023" name="Science">
        <title>Genome structures resolve the early diversification of teleost fishes.</title>
        <authorList>
            <person name="Parey E."/>
            <person name="Louis A."/>
            <person name="Montfort J."/>
            <person name="Bouchez O."/>
            <person name="Roques C."/>
            <person name="Iampietro C."/>
            <person name="Lluch J."/>
            <person name="Castinel A."/>
            <person name="Donnadieu C."/>
            <person name="Desvignes T."/>
            <person name="Floi Bucao C."/>
            <person name="Jouanno E."/>
            <person name="Wen M."/>
            <person name="Mejri S."/>
            <person name="Dirks R."/>
            <person name="Jansen H."/>
            <person name="Henkel C."/>
            <person name="Chen W.J."/>
            <person name="Zahm M."/>
            <person name="Cabau C."/>
            <person name="Klopp C."/>
            <person name="Thompson A.W."/>
            <person name="Robinson-Rechavi M."/>
            <person name="Braasch I."/>
            <person name="Lecointre G."/>
            <person name="Bobe J."/>
            <person name="Postlethwait J.H."/>
            <person name="Berthelot C."/>
            <person name="Roest Crollius H."/>
            <person name="Guiguen Y."/>
        </authorList>
    </citation>
    <scope>NUCLEOTIDE SEQUENCE</scope>
    <source>
        <strain evidence="5">NC1722</strain>
    </source>
</reference>
<evidence type="ECO:0000256" key="2">
    <source>
        <dbReference type="SAM" id="Coils"/>
    </source>
</evidence>
<evidence type="ECO:0000256" key="3">
    <source>
        <dbReference type="SAM" id="MobiDB-lite"/>
    </source>
</evidence>
<evidence type="ECO:0000313" key="6">
    <source>
        <dbReference type="Proteomes" id="UP001221898"/>
    </source>
</evidence>
<evidence type="ECO:0000256" key="1">
    <source>
        <dbReference type="ARBA" id="ARBA00023054"/>
    </source>
</evidence>
<keyword evidence="1 2" id="KW-0175">Coiled coil</keyword>
<sequence>MEKNAWPQGSDELEQEKRARKWLELELAIAQSEVADSRAAQAEMEFALQRERGKYQQLEEKHVKKEVMKGKLIKKVAQIEESVLKLVRSNKQITMKSELQGLMECEEIRQEVMQCQLLEELADTKKKLAISEELLAVKTRRYCDLEEEQLCMQKDMNKLETMMQNSLDQSNQSEHYVHTMKCALDHKEQEVFATSQKLQEVLSASAAMDETITQLGMSLQQMKIENTRLNDAAKKQAHSSTVLQTEADEAALANEDLTERLNREVQKQNMLYIYSHGQLMEKETALLNEKQKMGKAMALQGALQEQLEKVRNEGVLLCQQVEEAKKRADVKEQEVTSLQEHLKKMCTEYEMLETSKERVSELQEILVCERRNGQSTLRKLQQELGDTQTKLSVCEGSLEVNALHCRDLEKEKRSMEKNMSMLKELLQESEDKHKTLKQLEQSLETVQQLKTENTNLQATAEQQISTIATLQNEVEEATRLKRDLEEQPKPEAKEQSSVSLNAQEQTKERMAALLVEQENAIAQQEALQKQLEHMQADNTVLHQQLKDSHKEIKEQAGVQKDRFAKMQAHYEKKVQALGKRSKELVPKYSGLHTRLDSDKTGGEYNWRQVQQELGDTQPKSLINNVPLEVIAHHCSSLEDKERSNMEEDLKRLEKMIKESENLGFS</sequence>
<feature type="coiled-coil region" evidence="2">
    <location>
        <begin position="635"/>
        <end position="662"/>
    </location>
</feature>
<feature type="region of interest" description="Disordered" evidence="3">
    <location>
        <begin position="482"/>
        <end position="503"/>
    </location>
</feature>
<protein>
    <recommendedName>
        <fullName evidence="4">CCDC144C-like coiled-coil domain-containing protein</fullName>
    </recommendedName>
</protein>
<comment type="caution">
    <text evidence="5">The sequence shown here is derived from an EMBL/GenBank/DDBJ whole genome shotgun (WGS) entry which is preliminary data.</text>
</comment>
<accession>A0AAD7SCL1</accession>
<keyword evidence="6" id="KW-1185">Reference proteome</keyword>
<feature type="coiled-coil region" evidence="2">
    <location>
        <begin position="13"/>
        <end position="61"/>
    </location>
</feature>
<dbReference type="EMBL" id="JAINUG010000079">
    <property type="protein sequence ID" value="KAJ8400060.1"/>
    <property type="molecule type" value="Genomic_DNA"/>
</dbReference>
<organism evidence="5 6">
    <name type="scientific">Aldrovandia affinis</name>
    <dbReference type="NCBI Taxonomy" id="143900"/>
    <lineage>
        <taxon>Eukaryota</taxon>
        <taxon>Metazoa</taxon>
        <taxon>Chordata</taxon>
        <taxon>Craniata</taxon>
        <taxon>Vertebrata</taxon>
        <taxon>Euteleostomi</taxon>
        <taxon>Actinopterygii</taxon>
        <taxon>Neopterygii</taxon>
        <taxon>Teleostei</taxon>
        <taxon>Notacanthiformes</taxon>
        <taxon>Halosauridae</taxon>
        <taxon>Aldrovandia</taxon>
    </lineage>
</organism>
<name>A0AAD7SCL1_9TELE</name>
<feature type="domain" description="CCDC144C-like coiled-coil" evidence="4">
    <location>
        <begin position="502"/>
        <end position="653"/>
    </location>
</feature>